<keyword evidence="2" id="KW-1133">Transmembrane helix</keyword>
<evidence type="ECO:0000313" key="4">
    <source>
        <dbReference type="Proteomes" id="UP001494588"/>
    </source>
</evidence>
<organism evidence="3 4">
    <name type="scientific">Paraburkholderia sabiae</name>
    <dbReference type="NCBI Taxonomy" id="273251"/>
    <lineage>
        <taxon>Bacteria</taxon>
        <taxon>Pseudomonadati</taxon>
        <taxon>Pseudomonadota</taxon>
        <taxon>Betaproteobacteria</taxon>
        <taxon>Burkholderiales</taxon>
        <taxon>Burkholderiaceae</taxon>
        <taxon>Paraburkholderia</taxon>
    </lineage>
</organism>
<dbReference type="RefSeq" id="WP_201650974.1">
    <property type="nucleotide sequence ID" value="NZ_CAJHCS010000010.1"/>
</dbReference>
<feature type="region of interest" description="Disordered" evidence="1">
    <location>
        <begin position="109"/>
        <end position="135"/>
    </location>
</feature>
<name>A0ABU9QJU6_9BURK</name>
<feature type="region of interest" description="Disordered" evidence="1">
    <location>
        <begin position="257"/>
        <end position="306"/>
    </location>
</feature>
<evidence type="ECO:0000256" key="1">
    <source>
        <dbReference type="SAM" id="MobiDB-lite"/>
    </source>
</evidence>
<protein>
    <submittedName>
        <fullName evidence="3">Zinc ribbon domain-containing protein</fullName>
    </submittedName>
</protein>
<feature type="compositionally biased region" description="Pro residues" evidence="1">
    <location>
        <begin position="280"/>
        <end position="296"/>
    </location>
</feature>
<evidence type="ECO:0000256" key="2">
    <source>
        <dbReference type="SAM" id="Phobius"/>
    </source>
</evidence>
<comment type="caution">
    <text evidence="3">The sequence shown here is derived from an EMBL/GenBank/DDBJ whole genome shotgun (WGS) entry which is preliminary data.</text>
</comment>
<keyword evidence="2" id="KW-0812">Transmembrane</keyword>
<dbReference type="Proteomes" id="UP001494588">
    <property type="component" value="Unassembled WGS sequence"/>
</dbReference>
<evidence type="ECO:0000313" key="3">
    <source>
        <dbReference type="EMBL" id="MEM5289698.1"/>
    </source>
</evidence>
<sequence>MNQPIGSDQRKRAEAPLRAVAKQAPHPAVAANDADESPSPEIIWSSFAAVPAAPGKRFFQWPLPRVVTGSAIAMALMLALGGAAYLRLNALHRNANVIEPTATAMKRADVLSSSSVPPGANAQPSNAGANAPGTSTPLAASAVPVSAQYGKGVPAALNDAHASLAQKNLTAAKAAISEVLLVAPRNDEALRLQGDIAERESERDVALRVAATCANDGLWSCVVKQANQALAIDSSSKDAQILLERAIVSTGWRPLSTRATAAAPKPARRDPPRPVAKSVPPIPTLPTLSPPLPPGIPADNATPGNG</sequence>
<gene>
    <name evidence="3" type="ORF">V4C55_28655</name>
</gene>
<accession>A0ABU9QJU6</accession>
<feature type="compositionally biased region" description="Polar residues" evidence="1">
    <location>
        <begin position="111"/>
        <end position="135"/>
    </location>
</feature>
<keyword evidence="4" id="KW-1185">Reference proteome</keyword>
<feature type="region of interest" description="Disordered" evidence="1">
    <location>
        <begin position="1"/>
        <end position="36"/>
    </location>
</feature>
<dbReference type="EMBL" id="JAZHGC010000028">
    <property type="protein sequence ID" value="MEM5289698.1"/>
    <property type="molecule type" value="Genomic_DNA"/>
</dbReference>
<keyword evidence="2" id="KW-0472">Membrane</keyword>
<reference evidence="3 4" key="1">
    <citation type="submission" date="2024-01" db="EMBL/GenBank/DDBJ databases">
        <title>The diversity of rhizobia nodulating Mimosa spp. in eleven states of Brazil covering several biomes is determined by host plant, location, and edaphic factors.</title>
        <authorList>
            <person name="Rouws L."/>
            <person name="Barauna A."/>
            <person name="Beukes C."/>
            <person name="De Faria S.M."/>
            <person name="Gross E."/>
            <person name="Dos Reis Junior F.B."/>
            <person name="Simon M."/>
            <person name="Maluk M."/>
            <person name="Odee D.W."/>
            <person name="Kenicer G."/>
            <person name="Young J.P.W."/>
            <person name="Reis V.M."/>
            <person name="Zilli J."/>
            <person name="James E.K."/>
        </authorList>
    </citation>
    <scope>NUCLEOTIDE SEQUENCE [LARGE SCALE GENOMIC DNA]</scope>
    <source>
        <strain evidence="3 4">JPY77</strain>
    </source>
</reference>
<feature type="transmembrane region" description="Helical" evidence="2">
    <location>
        <begin position="66"/>
        <end position="86"/>
    </location>
</feature>
<proteinExistence type="predicted"/>